<keyword evidence="2" id="KW-1133">Transmembrane helix</keyword>
<evidence type="ECO:0000256" key="2">
    <source>
        <dbReference type="SAM" id="Phobius"/>
    </source>
</evidence>
<reference evidence="5 6" key="1">
    <citation type="journal article" date="2019" name="Emerg. Microbes Infect.">
        <title>Comprehensive subspecies identification of 175 nontuberculous mycobacteria species based on 7547 genomic profiles.</title>
        <authorList>
            <person name="Matsumoto Y."/>
            <person name="Kinjo T."/>
            <person name="Motooka D."/>
            <person name="Nabeya D."/>
            <person name="Jung N."/>
            <person name="Uechi K."/>
            <person name="Horii T."/>
            <person name="Iida T."/>
            <person name="Fujita J."/>
            <person name="Nakamura S."/>
        </authorList>
    </citation>
    <scope>NUCLEOTIDE SEQUENCE [LARGE SCALE GENOMIC DNA]</scope>
    <source>
        <strain evidence="5 6">JCM 6396</strain>
    </source>
</reference>
<sequence length="491" mass="51887">MHLTRRIWIQLAIFVVVSLVAISVMAFGYVKLPRLLGVGTYQVTVELPEAGGLYERANVTYRGTEVGQVKAVTLNDGEVDAVLALTSSIDIPSDLDAEVHSVSAVGEQYIALLPRDGSSAPLKNGDVITRDRSSVPPDINELLNATNRGLEAIPGDNLTTTVDEAYVALGGLGPELSRFIKGSTALAIDARANLDELTNVVDNVGPLLETQTDTSDSVQAWAANLAEVTQQLRDNDAAVRGVLEDGAPATEEVRALFDRLQPTLPVILSNLVAVGEVAVAYQPAIEQLLVLLPTGTEAIQAVSVANRNTKQDYKGAFLSFNLNLNLPSVCNTGFLPPQQQRAAAFEDYPDAPPGDIYCRVPQDSTLNVRGARNVPCLTRPGKRAPTAAMCESDEVYVPLNDGFNWKGDPNATVTGQAVPQPRTGTSPSAEAPAAAGAAPPAAPPPDIAVAKYDPATGTYIGPDGKVYTQSNLATDASKEQTWESMLIPPGS</sequence>
<dbReference type="PANTHER" id="PTHR33371">
    <property type="entry name" value="INTERMEMBRANE PHOSPHOLIPID TRANSPORT SYSTEM BINDING PROTEIN MLAD-RELATED"/>
    <property type="match status" value="1"/>
</dbReference>
<feature type="compositionally biased region" description="Low complexity" evidence="1">
    <location>
        <begin position="427"/>
        <end position="439"/>
    </location>
</feature>
<evidence type="ECO:0000259" key="3">
    <source>
        <dbReference type="Pfam" id="PF02470"/>
    </source>
</evidence>
<dbReference type="EMBL" id="AP022563">
    <property type="protein sequence ID" value="BBX17194.1"/>
    <property type="molecule type" value="Genomic_DNA"/>
</dbReference>
<dbReference type="Proteomes" id="UP000467006">
    <property type="component" value="Chromosome"/>
</dbReference>
<dbReference type="InterPro" id="IPR024516">
    <property type="entry name" value="Mce_C"/>
</dbReference>
<dbReference type="InterPro" id="IPR052336">
    <property type="entry name" value="MlaD_Phospholipid_Transporter"/>
</dbReference>
<gene>
    <name evidence="5" type="ORF">MDUV_20540</name>
</gene>
<dbReference type="NCBIfam" id="TIGR00996">
    <property type="entry name" value="Mtu_fam_mce"/>
    <property type="match status" value="1"/>
</dbReference>
<proteinExistence type="predicted"/>
<evidence type="ECO:0000313" key="5">
    <source>
        <dbReference type="EMBL" id="BBX17194.1"/>
    </source>
</evidence>
<dbReference type="AlphaFoldDB" id="A0A7I7K0R2"/>
<name>A0A7I7K0R2_9MYCO</name>
<keyword evidence="2" id="KW-0472">Membrane</keyword>
<dbReference type="InterPro" id="IPR005693">
    <property type="entry name" value="Mce"/>
</dbReference>
<evidence type="ECO:0000259" key="4">
    <source>
        <dbReference type="Pfam" id="PF11887"/>
    </source>
</evidence>
<feature type="transmembrane region" description="Helical" evidence="2">
    <location>
        <begin position="7"/>
        <end position="30"/>
    </location>
</feature>
<evidence type="ECO:0000313" key="6">
    <source>
        <dbReference type="Proteomes" id="UP000467006"/>
    </source>
</evidence>
<organism evidence="5 6">
    <name type="scientific">Mycolicibacterium duvalii</name>
    <dbReference type="NCBI Taxonomy" id="39688"/>
    <lineage>
        <taxon>Bacteria</taxon>
        <taxon>Bacillati</taxon>
        <taxon>Actinomycetota</taxon>
        <taxon>Actinomycetes</taxon>
        <taxon>Mycobacteriales</taxon>
        <taxon>Mycobacteriaceae</taxon>
        <taxon>Mycolicibacterium</taxon>
    </lineage>
</organism>
<dbReference type="GO" id="GO:0005576">
    <property type="term" value="C:extracellular region"/>
    <property type="evidence" value="ECO:0007669"/>
    <property type="project" value="TreeGrafter"/>
</dbReference>
<feature type="region of interest" description="Disordered" evidence="1">
    <location>
        <begin position="408"/>
        <end position="464"/>
    </location>
</feature>
<dbReference type="Pfam" id="PF02470">
    <property type="entry name" value="MlaD"/>
    <property type="match status" value="1"/>
</dbReference>
<protein>
    <submittedName>
        <fullName evidence="5">Mammalian cell entry protein</fullName>
    </submittedName>
</protein>
<keyword evidence="6" id="KW-1185">Reference proteome</keyword>
<feature type="compositionally biased region" description="Polar residues" evidence="1">
    <location>
        <begin position="411"/>
        <end position="426"/>
    </location>
</feature>
<evidence type="ECO:0000256" key="1">
    <source>
        <dbReference type="SAM" id="MobiDB-lite"/>
    </source>
</evidence>
<keyword evidence="2" id="KW-0812">Transmembrane</keyword>
<dbReference type="RefSeq" id="WP_098002995.1">
    <property type="nucleotide sequence ID" value="NZ_AP022563.1"/>
</dbReference>
<dbReference type="KEGG" id="mdu:MDUV_20540"/>
<accession>A0A7I7K0R2</accession>
<dbReference type="InterPro" id="IPR003399">
    <property type="entry name" value="Mce/MlaD"/>
</dbReference>
<feature type="domain" description="Mce/MlaD" evidence="3">
    <location>
        <begin position="40"/>
        <end position="114"/>
    </location>
</feature>
<dbReference type="PANTHER" id="PTHR33371:SF16">
    <property type="entry name" value="MCE-FAMILY PROTEIN MCE3F"/>
    <property type="match status" value="1"/>
</dbReference>
<dbReference type="Pfam" id="PF11887">
    <property type="entry name" value="Mce4_CUP1"/>
    <property type="match status" value="1"/>
</dbReference>
<feature type="domain" description="Mammalian cell entry C-terminal" evidence="4">
    <location>
        <begin position="119"/>
        <end position="290"/>
    </location>
</feature>
<dbReference type="OrthoDB" id="4741753at2"/>